<feature type="non-terminal residue" evidence="1">
    <location>
        <position position="111"/>
    </location>
</feature>
<organism evidence="1 2">
    <name type="scientific">Streptococcus anginosus</name>
    <dbReference type="NCBI Taxonomy" id="1328"/>
    <lineage>
        <taxon>Bacteria</taxon>
        <taxon>Bacillati</taxon>
        <taxon>Bacillota</taxon>
        <taxon>Bacilli</taxon>
        <taxon>Lactobacillales</taxon>
        <taxon>Streptococcaceae</taxon>
        <taxon>Streptococcus</taxon>
        <taxon>Streptococcus anginosus group</taxon>
    </lineage>
</organism>
<sequence>ALKKLYFVLHQLIPDIEKKGKEIFKEKHCHPVKGKQATKAIKIVKKLHGKNVLDDETEIWELSAQKGGVRIFGVFINDTFRRFYPLFMDYHHLLYSDKNYNEADYKNNKFG</sequence>
<keyword evidence="2" id="KW-1185">Reference proteome</keyword>
<gene>
    <name evidence="1" type="ORF">OJ597_11830</name>
</gene>
<feature type="non-terminal residue" evidence="1">
    <location>
        <position position="1"/>
    </location>
</feature>
<proteinExistence type="predicted"/>
<dbReference type="Proteomes" id="UP001526076">
    <property type="component" value="Unassembled WGS sequence"/>
</dbReference>
<comment type="caution">
    <text evidence="1">The sequence shown here is derived from an EMBL/GenBank/DDBJ whole genome shotgun (WGS) entry which is preliminary data.</text>
</comment>
<accession>A0ABT3ECB1</accession>
<evidence type="ECO:0000313" key="2">
    <source>
        <dbReference type="Proteomes" id="UP001526076"/>
    </source>
</evidence>
<evidence type="ECO:0000313" key="1">
    <source>
        <dbReference type="EMBL" id="MCW1043064.1"/>
    </source>
</evidence>
<protein>
    <submittedName>
        <fullName evidence="1">Uncharacterized protein</fullName>
    </submittedName>
</protein>
<dbReference type="EMBL" id="JAPAHU010000115">
    <property type="protein sequence ID" value="MCW1043064.1"/>
    <property type="molecule type" value="Genomic_DNA"/>
</dbReference>
<reference evidence="1 2" key="1">
    <citation type="submission" date="2022-10" db="EMBL/GenBank/DDBJ databases">
        <title>Comparative genomic study of S. anginosus.</title>
        <authorList>
            <person name="Prasad A."/>
            <person name="Ene A."/>
            <person name="Jablonska S."/>
            <person name="Du J."/>
            <person name="Wolfe A.J."/>
            <person name="Putonti C."/>
        </authorList>
    </citation>
    <scope>NUCLEOTIDE SEQUENCE [LARGE SCALE GENOMIC DNA]</scope>
    <source>
        <strain evidence="1 2">UMB9231</strain>
    </source>
</reference>
<name>A0ABT3ECB1_STRAP</name>